<accession>A0A381ZRP3</accession>
<reference evidence="2" key="1">
    <citation type="submission" date="2018-05" db="EMBL/GenBank/DDBJ databases">
        <authorList>
            <person name="Lanie J.A."/>
            <person name="Ng W.-L."/>
            <person name="Kazmierczak K.M."/>
            <person name="Andrzejewski T.M."/>
            <person name="Davidsen T.M."/>
            <person name="Wayne K.J."/>
            <person name="Tettelin H."/>
            <person name="Glass J.I."/>
            <person name="Rusch D."/>
            <person name="Podicherti R."/>
            <person name="Tsui H.-C.T."/>
            <person name="Winkler M.E."/>
        </authorList>
    </citation>
    <scope>NUCLEOTIDE SEQUENCE</scope>
</reference>
<name>A0A381ZRP3_9ZZZZ</name>
<dbReference type="EMBL" id="UINC01022382">
    <property type="protein sequence ID" value="SVA91869.1"/>
    <property type="molecule type" value="Genomic_DNA"/>
</dbReference>
<organism evidence="2">
    <name type="scientific">marine metagenome</name>
    <dbReference type="NCBI Taxonomy" id="408172"/>
    <lineage>
        <taxon>unclassified sequences</taxon>
        <taxon>metagenomes</taxon>
        <taxon>ecological metagenomes</taxon>
    </lineage>
</organism>
<gene>
    <name evidence="2" type="ORF">METZ01_LOCUS144723</name>
</gene>
<evidence type="ECO:0000256" key="1">
    <source>
        <dbReference type="SAM" id="MobiDB-lite"/>
    </source>
</evidence>
<proteinExistence type="predicted"/>
<sequence length="24" mass="2746">MVSRAKVPSTRYPLLVRSARRNST</sequence>
<protein>
    <submittedName>
        <fullName evidence="2">Uncharacterized protein</fullName>
    </submittedName>
</protein>
<dbReference type="AlphaFoldDB" id="A0A381ZRP3"/>
<evidence type="ECO:0000313" key="2">
    <source>
        <dbReference type="EMBL" id="SVA91869.1"/>
    </source>
</evidence>
<feature type="non-terminal residue" evidence="2">
    <location>
        <position position="24"/>
    </location>
</feature>
<feature type="region of interest" description="Disordered" evidence="1">
    <location>
        <begin position="1"/>
        <end position="24"/>
    </location>
</feature>